<dbReference type="NCBIfam" id="TIGR01681">
    <property type="entry name" value="HAD-SF-IIIC"/>
    <property type="match status" value="1"/>
</dbReference>
<dbReference type="InterPro" id="IPR010033">
    <property type="entry name" value="HAD_SF_ppase_IIIC"/>
</dbReference>
<accession>A0A5M6HQP8</accession>
<gene>
    <name evidence="1" type="ORF">F1193_13800</name>
</gene>
<name>A0A5M6HQP8_9HYPH</name>
<evidence type="ECO:0000313" key="2">
    <source>
        <dbReference type="Proteomes" id="UP000323886"/>
    </source>
</evidence>
<keyword evidence="2" id="KW-1185">Reference proteome</keyword>
<dbReference type="EMBL" id="VWPL01000030">
    <property type="protein sequence ID" value="KAA5598186.1"/>
    <property type="molecule type" value="Genomic_DNA"/>
</dbReference>
<dbReference type="AlphaFoldDB" id="A0A5M6HQP8"/>
<dbReference type="InterPro" id="IPR010037">
    <property type="entry name" value="FkbH_domain"/>
</dbReference>
<comment type="caution">
    <text evidence="1">The sequence shown here is derived from an EMBL/GenBank/DDBJ whole genome shotgun (WGS) entry which is preliminary data.</text>
</comment>
<proteinExistence type="predicted"/>
<dbReference type="NCBIfam" id="TIGR01686">
    <property type="entry name" value="FkbH"/>
    <property type="match status" value="1"/>
</dbReference>
<dbReference type="InterPro" id="IPR036412">
    <property type="entry name" value="HAD-like_sf"/>
</dbReference>
<organism evidence="1 2">
    <name type="scientific">Blastochloris sulfoviridis</name>
    <dbReference type="NCBI Taxonomy" id="50712"/>
    <lineage>
        <taxon>Bacteria</taxon>
        <taxon>Pseudomonadati</taxon>
        <taxon>Pseudomonadota</taxon>
        <taxon>Alphaproteobacteria</taxon>
        <taxon>Hyphomicrobiales</taxon>
        <taxon>Blastochloridaceae</taxon>
        <taxon>Blastochloris</taxon>
    </lineage>
</organism>
<dbReference type="Proteomes" id="UP000323886">
    <property type="component" value="Unassembled WGS sequence"/>
</dbReference>
<dbReference type="Gene3D" id="3.40.50.1000">
    <property type="entry name" value="HAD superfamily/HAD-like"/>
    <property type="match status" value="1"/>
</dbReference>
<protein>
    <submittedName>
        <fullName evidence="1">HAD-IIIC family phosphatase</fullName>
    </submittedName>
</protein>
<sequence>MYQVDWTQRDRWRHEEAPATLPAPRLDPADVAGVMLLHWQEHCVECAVPLCYSSCQLYVARADRRCARFAYGIARDPAGGGPLGFGADIRFRRWGKLEAEITGRRVSLPAQAGLDRIDFAAARLAAAARPLGRLVDPSRSIANDVLDKLRAQAFRRMGRPWRDYDAFVIECFNPGETVVRLSVTMFAGAVAVMRHGVDLHPGANFCAIPMALPADPGGDTPYRLMVHPDGDAEARLIFTWLDFVVLREGARLPEAAPSRSVPAAKVKCVAWDLDNTLWRGVLVEDGAAGLAIRPEAVALVHRLDERGIIQTIVSKNNHDEAIAVLRGAGLEAYFLHPAINWGQKSANLRQIAQRLNIGLDTFALIDDQPFERQEVASALPMVRTYPEAPLDALLERPEFDVPVTSASRQRRLSYLTEVQRERALEVFSGDYAEFLRSCEITVRIFAPSTPQEIARCLELIDRTNQLNLSGRRHEPQAFAELLADPAVLCFAIECADRFGSYGLVGFASIAGWDSVPTLRDFVMSCRVAQKRVEHCVLGWAARRARARGHAKLNADLRVTARNTPLTKVFEDMRFATETAEADRRLLSLDLAQADLDDDGIIGLDSRALDEVAACGA</sequence>
<reference evidence="1 2" key="1">
    <citation type="submission" date="2019-09" db="EMBL/GenBank/DDBJ databases">
        <title>Draft Whole-Genome sequence of Blastochloris sulfoviridis DSM 729.</title>
        <authorList>
            <person name="Meyer T.E."/>
            <person name="Kyndt J.A."/>
        </authorList>
    </citation>
    <scope>NUCLEOTIDE SEQUENCE [LARGE SCALE GENOMIC DNA]</scope>
    <source>
        <strain evidence="1 2">DSM 729</strain>
    </source>
</reference>
<dbReference type="InterPro" id="IPR023214">
    <property type="entry name" value="HAD_sf"/>
</dbReference>
<dbReference type="SUPFAM" id="SSF56784">
    <property type="entry name" value="HAD-like"/>
    <property type="match status" value="1"/>
</dbReference>
<evidence type="ECO:0000313" key="1">
    <source>
        <dbReference type="EMBL" id="KAA5598186.1"/>
    </source>
</evidence>
<dbReference type="RefSeq" id="WP_150098390.1">
    <property type="nucleotide sequence ID" value="NZ_VWPL01000030.1"/>
</dbReference>
<dbReference type="OrthoDB" id="323926at2"/>